<organism evidence="2 3">
    <name type="scientific">Candidatus Methanofastidiosum methylothiophilum</name>
    <dbReference type="NCBI Taxonomy" id="1705564"/>
    <lineage>
        <taxon>Archaea</taxon>
        <taxon>Methanobacteriati</taxon>
        <taxon>Methanobacteriota</taxon>
        <taxon>Stenosarchaea group</taxon>
        <taxon>Candidatus Methanofastidiosia</taxon>
        <taxon>Candidatus Methanofastidiosales</taxon>
        <taxon>Candidatus Methanofastidiosaceae</taxon>
        <taxon>Candidatus Methanofastidiosum</taxon>
    </lineage>
</organism>
<dbReference type="Pfam" id="PF06445">
    <property type="entry name" value="GyrI-like"/>
    <property type="match status" value="1"/>
</dbReference>
<evidence type="ECO:0000313" key="3">
    <source>
        <dbReference type="Proteomes" id="UP000075578"/>
    </source>
</evidence>
<dbReference type="Gene3D" id="3.20.80.10">
    <property type="entry name" value="Regulatory factor, effector binding domain"/>
    <property type="match status" value="1"/>
</dbReference>
<evidence type="ECO:0000313" key="2">
    <source>
        <dbReference type="EMBL" id="KYC49389.1"/>
    </source>
</evidence>
<protein>
    <submittedName>
        <fullName evidence="2">Bacterial transcription activator, effector binding domain</fullName>
    </submittedName>
</protein>
<dbReference type="PATRIC" id="fig|1705564.3.peg.1506"/>
<feature type="domain" description="GyrI-like small molecule binding" evidence="1">
    <location>
        <begin position="21"/>
        <end position="204"/>
    </location>
</feature>
<name>A0A150IWK9_9EURY</name>
<reference evidence="2 3" key="1">
    <citation type="journal article" date="2016" name="ISME J.">
        <title>Chasing the elusive Euryarchaeota class WSA2: genomes reveal a uniquely fastidious methyl-reducing methanogen.</title>
        <authorList>
            <person name="Nobu M.K."/>
            <person name="Narihiro T."/>
            <person name="Kuroda K."/>
            <person name="Mei R."/>
            <person name="Liu W.T."/>
        </authorList>
    </citation>
    <scope>NUCLEOTIDE SEQUENCE [LARGE SCALE GENOMIC DNA]</scope>
    <source>
        <strain evidence="2">U1lsi0528_Bin089</strain>
    </source>
</reference>
<dbReference type="InterPro" id="IPR029442">
    <property type="entry name" value="GyrI-like"/>
</dbReference>
<gene>
    <name evidence="2" type="ORF">AMQ74_01433</name>
</gene>
<dbReference type="EMBL" id="LNGD01000105">
    <property type="protein sequence ID" value="KYC49389.1"/>
    <property type="molecule type" value="Genomic_DNA"/>
</dbReference>
<dbReference type="InterPro" id="IPR011256">
    <property type="entry name" value="Reg_factor_effector_dom_sf"/>
</dbReference>
<dbReference type="PIRSF" id="PIRSF031644">
    <property type="entry name" value="UCP031644"/>
    <property type="match status" value="1"/>
</dbReference>
<dbReference type="Proteomes" id="UP000075578">
    <property type="component" value="Unassembled WGS sequence"/>
</dbReference>
<sequence>MEKVDFKKTLKDLYLPSQNDVTTVNVPKMNFLTIIGKGNPNTSNDFQEAVEALYAVSYSIKMSPKKGNAPIGYFEYVVPPLEGLWWISGKEFNLTEKDKFEWKIMIMQPEFVNDEIVKSAIDLSNKSKDNSSINKIRFESFEEGLSVQIMHFGSYDAEKETIKKIKDFIKENNLAKNGLHHEIYLSDPRKISPDKLKTVLRQPVKKI</sequence>
<dbReference type="InterPro" id="IPR008319">
    <property type="entry name" value="GyrI-like_CCH_Lin2189-like"/>
</dbReference>
<accession>A0A150IWK9</accession>
<evidence type="ECO:0000259" key="1">
    <source>
        <dbReference type="Pfam" id="PF06445"/>
    </source>
</evidence>
<comment type="caution">
    <text evidence="2">The sequence shown here is derived from an EMBL/GenBank/DDBJ whole genome shotgun (WGS) entry which is preliminary data.</text>
</comment>
<proteinExistence type="predicted"/>
<dbReference type="SUPFAM" id="SSF55136">
    <property type="entry name" value="Probable bacterial effector-binding domain"/>
    <property type="match status" value="1"/>
</dbReference>
<dbReference type="AlphaFoldDB" id="A0A150IWK9"/>